<dbReference type="SUPFAM" id="SSF52058">
    <property type="entry name" value="L domain-like"/>
    <property type="match status" value="2"/>
</dbReference>
<dbReference type="InterPro" id="IPR001611">
    <property type="entry name" value="Leu-rich_rpt"/>
</dbReference>
<dbReference type="PANTHER" id="PTHR48063:SF100">
    <property type="entry name" value="RECEPTOR-LIKE PROTEIN EIX2"/>
    <property type="match status" value="1"/>
</dbReference>
<evidence type="ECO:0000256" key="4">
    <source>
        <dbReference type="ARBA" id="ARBA00022614"/>
    </source>
</evidence>
<organism evidence="13 14">
    <name type="scientific">Kingdonia uniflora</name>
    <dbReference type="NCBI Taxonomy" id="39325"/>
    <lineage>
        <taxon>Eukaryota</taxon>
        <taxon>Viridiplantae</taxon>
        <taxon>Streptophyta</taxon>
        <taxon>Embryophyta</taxon>
        <taxon>Tracheophyta</taxon>
        <taxon>Spermatophyta</taxon>
        <taxon>Magnoliopsida</taxon>
        <taxon>Ranunculales</taxon>
        <taxon>Circaeasteraceae</taxon>
        <taxon>Kingdonia</taxon>
    </lineage>
</organism>
<evidence type="ECO:0000256" key="6">
    <source>
        <dbReference type="ARBA" id="ARBA00022729"/>
    </source>
</evidence>
<dbReference type="EMBL" id="JACGCM010002469">
    <property type="protein sequence ID" value="KAF6139492.1"/>
    <property type="molecule type" value="Genomic_DNA"/>
</dbReference>
<evidence type="ECO:0000256" key="2">
    <source>
        <dbReference type="ARBA" id="ARBA00009592"/>
    </source>
</evidence>
<evidence type="ECO:0000256" key="8">
    <source>
        <dbReference type="ARBA" id="ARBA00022989"/>
    </source>
</evidence>
<keyword evidence="10" id="KW-0325">Glycoprotein</keyword>
<keyword evidence="6 11" id="KW-0732">Signal</keyword>
<dbReference type="PRINTS" id="PR00019">
    <property type="entry name" value="LEURICHRPT"/>
</dbReference>
<evidence type="ECO:0000256" key="1">
    <source>
        <dbReference type="ARBA" id="ARBA00004251"/>
    </source>
</evidence>
<comment type="subcellular location">
    <subcellularLocation>
        <location evidence="1">Cell membrane</location>
        <topology evidence="1">Single-pass type I membrane protein</topology>
    </subcellularLocation>
</comment>
<evidence type="ECO:0000256" key="9">
    <source>
        <dbReference type="ARBA" id="ARBA00023136"/>
    </source>
</evidence>
<feature type="signal peptide" evidence="11">
    <location>
        <begin position="1"/>
        <end position="24"/>
    </location>
</feature>
<name>A0A7J7LA99_9MAGN</name>
<dbReference type="GO" id="GO:0005886">
    <property type="term" value="C:plasma membrane"/>
    <property type="evidence" value="ECO:0007669"/>
    <property type="project" value="UniProtKB-SubCell"/>
</dbReference>
<evidence type="ECO:0000256" key="11">
    <source>
        <dbReference type="SAM" id="SignalP"/>
    </source>
</evidence>
<dbReference type="Pfam" id="PF08263">
    <property type="entry name" value="LRRNT_2"/>
    <property type="match status" value="1"/>
</dbReference>
<evidence type="ECO:0000256" key="10">
    <source>
        <dbReference type="ARBA" id="ARBA00023180"/>
    </source>
</evidence>
<sequence>MEKSSYFAALIVLFLLTIINVSSSSTSRDLPKVICIETEREALLSFKKGLIDHSLPSWNEDNCCAWMGVQCDNVTGHILQLDLRSPYDYTYLGSRFGGEVNSALSELKQLNYLDLSLNNFGGILVPPFLGSLPNLKWLKLSRAGCVGGKSLRWATNLSSLQELDMSGLDLSNTSDWLQVISMLPSLVVLHLSNCSLDKIHFLPNASFTSLLKLDLTHNQFTSLMPNSLYNLTRLVLLDLSYNRFRGPIHSSLNFFSSLERLYLSNNNFTGSLPKGIGLLSKLERSISHFPCNQMNKSYYLNIVNLSGNHFSGEFPPCWMDWPLLKLINMENNNLKGTIPSSVGSLVSLKSLNLRNNSLHGELPSSMQNWTRLIMMHIGGNKFSGNIPTWMGKSFPDLRSLVLHSNKFDGAIPLELCHLTSLQILDLSHNHLSEAIPRCFNNLSAMTIPQNTCPLYRFHISFRFDRKCIAGDKRNKAEI</sequence>
<comment type="caution">
    <text evidence="13">The sequence shown here is derived from an EMBL/GenBank/DDBJ whole genome shotgun (WGS) entry which is preliminary data.</text>
</comment>
<evidence type="ECO:0000313" key="14">
    <source>
        <dbReference type="Proteomes" id="UP000541444"/>
    </source>
</evidence>
<keyword evidence="5" id="KW-0812">Transmembrane</keyword>
<dbReference type="Gene3D" id="3.80.10.10">
    <property type="entry name" value="Ribonuclease Inhibitor"/>
    <property type="match status" value="3"/>
</dbReference>
<evidence type="ECO:0000259" key="12">
    <source>
        <dbReference type="Pfam" id="PF08263"/>
    </source>
</evidence>
<evidence type="ECO:0000256" key="7">
    <source>
        <dbReference type="ARBA" id="ARBA00022737"/>
    </source>
</evidence>
<dbReference type="InterPro" id="IPR013210">
    <property type="entry name" value="LRR_N_plant-typ"/>
</dbReference>
<keyword evidence="4" id="KW-0433">Leucine-rich repeat</keyword>
<dbReference type="Pfam" id="PF00560">
    <property type="entry name" value="LRR_1"/>
    <property type="match status" value="6"/>
</dbReference>
<dbReference type="PANTHER" id="PTHR48063">
    <property type="entry name" value="LRR RECEPTOR-LIKE KINASE"/>
    <property type="match status" value="1"/>
</dbReference>
<dbReference type="OrthoDB" id="1739302at2759"/>
<dbReference type="InterPro" id="IPR003591">
    <property type="entry name" value="Leu-rich_rpt_typical-subtyp"/>
</dbReference>
<protein>
    <recommendedName>
        <fullName evidence="12">Leucine-rich repeat-containing N-terminal plant-type domain-containing protein</fullName>
    </recommendedName>
</protein>
<reference evidence="13 14" key="1">
    <citation type="journal article" date="2020" name="IScience">
        <title>Genome Sequencing of the Endangered Kingdonia uniflora (Circaeasteraceae, Ranunculales) Reveals Potential Mechanisms of Evolutionary Specialization.</title>
        <authorList>
            <person name="Sun Y."/>
            <person name="Deng T."/>
            <person name="Zhang A."/>
            <person name="Moore M.J."/>
            <person name="Landis J.B."/>
            <person name="Lin N."/>
            <person name="Zhang H."/>
            <person name="Zhang X."/>
            <person name="Huang J."/>
            <person name="Zhang X."/>
            <person name="Sun H."/>
            <person name="Wang H."/>
        </authorList>
    </citation>
    <scope>NUCLEOTIDE SEQUENCE [LARGE SCALE GENOMIC DNA]</scope>
    <source>
        <strain evidence="13">TB1705</strain>
        <tissue evidence="13">Leaf</tissue>
    </source>
</reference>
<keyword evidence="7" id="KW-0677">Repeat</keyword>
<evidence type="ECO:0000256" key="5">
    <source>
        <dbReference type="ARBA" id="ARBA00022692"/>
    </source>
</evidence>
<dbReference type="Proteomes" id="UP000541444">
    <property type="component" value="Unassembled WGS sequence"/>
</dbReference>
<keyword evidence="3" id="KW-1003">Cell membrane</keyword>
<proteinExistence type="inferred from homology"/>
<evidence type="ECO:0000256" key="3">
    <source>
        <dbReference type="ARBA" id="ARBA00022475"/>
    </source>
</evidence>
<dbReference type="Pfam" id="PF13855">
    <property type="entry name" value="LRR_8"/>
    <property type="match status" value="1"/>
</dbReference>
<evidence type="ECO:0000313" key="13">
    <source>
        <dbReference type="EMBL" id="KAF6139492.1"/>
    </source>
</evidence>
<feature type="domain" description="Leucine-rich repeat-containing N-terminal plant-type" evidence="12">
    <location>
        <begin position="37"/>
        <end position="72"/>
    </location>
</feature>
<dbReference type="AlphaFoldDB" id="A0A7J7LA99"/>
<dbReference type="InterPro" id="IPR032675">
    <property type="entry name" value="LRR_dom_sf"/>
</dbReference>
<gene>
    <name evidence="13" type="ORF">GIB67_005129</name>
</gene>
<comment type="similarity">
    <text evidence="2">Belongs to the RLP family.</text>
</comment>
<dbReference type="SMART" id="SM00369">
    <property type="entry name" value="LRR_TYP"/>
    <property type="match status" value="5"/>
</dbReference>
<keyword evidence="9" id="KW-0472">Membrane</keyword>
<accession>A0A7J7LA99</accession>
<keyword evidence="8" id="KW-1133">Transmembrane helix</keyword>
<keyword evidence="14" id="KW-1185">Reference proteome</keyword>
<feature type="chain" id="PRO_5029456612" description="Leucine-rich repeat-containing N-terminal plant-type domain-containing protein" evidence="11">
    <location>
        <begin position="25"/>
        <end position="478"/>
    </location>
</feature>
<dbReference type="InterPro" id="IPR046956">
    <property type="entry name" value="RLP23-like"/>
</dbReference>
<dbReference type="FunFam" id="3.80.10.10:FF:000383">
    <property type="entry name" value="Leucine-rich repeat receptor protein kinase EMS1"/>
    <property type="match status" value="1"/>
</dbReference>